<dbReference type="OrthoDB" id="271506at2759"/>
<dbReference type="InterPro" id="IPR016817">
    <property type="entry name" value="MannP-dilichol_defect-1"/>
</dbReference>
<feature type="transmembrane region" description="Helical" evidence="5">
    <location>
        <begin position="133"/>
        <end position="150"/>
    </location>
</feature>
<dbReference type="InterPro" id="IPR006603">
    <property type="entry name" value="PQ-loop_rpt"/>
</dbReference>
<dbReference type="AlphaFoldDB" id="A0A8T2NIY4"/>
<keyword evidence="7" id="KW-1185">Reference proteome</keyword>
<comment type="subcellular location">
    <subcellularLocation>
        <location evidence="1">Membrane</location>
        <topology evidence="1">Multi-pass membrane protein</topology>
    </subcellularLocation>
</comment>
<dbReference type="EMBL" id="JAFBMS010000051">
    <property type="protein sequence ID" value="KAG9339666.1"/>
    <property type="molecule type" value="Genomic_DNA"/>
</dbReference>
<dbReference type="Pfam" id="PF04193">
    <property type="entry name" value="PQ-loop"/>
    <property type="match status" value="1"/>
</dbReference>
<sequence length="337" mass="37784">MTATSPPKFRMFTELDAFRGEGSNCNVLWSYQLYAQGHCQESGTAKTVTTRRSFIHSYINSEMGADAVLHFANLSAMLSCMVLKLPQIFLLMKVKSTKGVSLQALLLELTGYLVFMTYQMYHEYPIPTYLEYPVLIAQDTILLLLILHYNGNLRQSVVYSAMFVGGWQLLTLQGWIIDLAMSLCTFISAGSKFAQLQCLWRSKDSATVSAASWTMSFYTCMVRIFTTIMTTGDPLGECCGSEGIYGSVYRHDDIEWVGDTDSAVLPGRLQEAGLSVTSPHLSATSYPANVRIVIPLTFHQFHQPQRGFSLRTFVPLQTLRCTKTHFTEISLKIHPVL</sequence>
<feature type="transmembrane region" description="Helical" evidence="5">
    <location>
        <begin position="157"/>
        <end position="177"/>
    </location>
</feature>
<evidence type="ECO:0000256" key="2">
    <source>
        <dbReference type="ARBA" id="ARBA00022692"/>
    </source>
</evidence>
<name>A0A8T2NIY4_9TELE</name>
<keyword evidence="2 5" id="KW-0812">Transmembrane</keyword>
<organism evidence="6 7">
    <name type="scientific">Albula glossodonta</name>
    <name type="common">roundjaw bonefish</name>
    <dbReference type="NCBI Taxonomy" id="121402"/>
    <lineage>
        <taxon>Eukaryota</taxon>
        <taxon>Metazoa</taxon>
        <taxon>Chordata</taxon>
        <taxon>Craniata</taxon>
        <taxon>Vertebrata</taxon>
        <taxon>Euteleostomi</taxon>
        <taxon>Actinopterygii</taxon>
        <taxon>Neopterygii</taxon>
        <taxon>Teleostei</taxon>
        <taxon>Albuliformes</taxon>
        <taxon>Albulidae</taxon>
        <taxon>Albula</taxon>
    </lineage>
</organism>
<dbReference type="GO" id="GO:0016020">
    <property type="term" value="C:membrane"/>
    <property type="evidence" value="ECO:0007669"/>
    <property type="project" value="UniProtKB-SubCell"/>
</dbReference>
<keyword evidence="3 5" id="KW-1133">Transmembrane helix</keyword>
<evidence type="ECO:0000256" key="4">
    <source>
        <dbReference type="ARBA" id="ARBA00023136"/>
    </source>
</evidence>
<dbReference type="PANTHER" id="PTHR12226:SF3">
    <property type="entry name" value="SOLUTE CARRIER FAMILY 66 MEMBER 3"/>
    <property type="match status" value="1"/>
</dbReference>
<gene>
    <name evidence="6" type="ORF">JZ751_023312</name>
</gene>
<evidence type="ECO:0000313" key="7">
    <source>
        <dbReference type="Proteomes" id="UP000824540"/>
    </source>
</evidence>
<comment type="caution">
    <text evidence="6">The sequence shown here is derived from an EMBL/GenBank/DDBJ whole genome shotgun (WGS) entry which is preliminary data.</text>
</comment>
<reference evidence="6" key="1">
    <citation type="thesis" date="2021" institute="BYU ScholarsArchive" country="Provo, UT, USA">
        <title>Applications of and Algorithms for Genome Assembly and Genomic Analyses with an Emphasis on Marine Teleosts.</title>
        <authorList>
            <person name="Pickett B.D."/>
        </authorList>
    </citation>
    <scope>NUCLEOTIDE SEQUENCE</scope>
    <source>
        <strain evidence="6">HI-2016</strain>
    </source>
</reference>
<evidence type="ECO:0000256" key="5">
    <source>
        <dbReference type="SAM" id="Phobius"/>
    </source>
</evidence>
<keyword evidence="4 5" id="KW-0472">Membrane</keyword>
<accession>A0A8T2NIY4</accession>
<feature type="transmembrane region" description="Helical" evidence="5">
    <location>
        <begin position="104"/>
        <end position="121"/>
    </location>
</feature>
<dbReference type="PANTHER" id="PTHR12226">
    <property type="entry name" value="MANNOSE-P-DOLICHOL UTILIZATION DEFECT 1 LEC35 -RELATED"/>
    <property type="match status" value="1"/>
</dbReference>
<protein>
    <recommendedName>
        <fullName evidence="8">Solute carrier family 66 member 3</fullName>
    </recommendedName>
</protein>
<proteinExistence type="predicted"/>
<dbReference type="SMART" id="SM00679">
    <property type="entry name" value="CTNS"/>
    <property type="match status" value="1"/>
</dbReference>
<evidence type="ECO:0000256" key="1">
    <source>
        <dbReference type="ARBA" id="ARBA00004141"/>
    </source>
</evidence>
<dbReference type="Proteomes" id="UP000824540">
    <property type="component" value="Unassembled WGS sequence"/>
</dbReference>
<evidence type="ECO:0000313" key="6">
    <source>
        <dbReference type="EMBL" id="KAG9339666.1"/>
    </source>
</evidence>
<evidence type="ECO:0000256" key="3">
    <source>
        <dbReference type="ARBA" id="ARBA00022989"/>
    </source>
</evidence>
<evidence type="ECO:0008006" key="8">
    <source>
        <dbReference type="Google" id="ProtNLM"/>
    </source>
</evidence>
<dbReference type="Gene3D" id="1.20.1280.290">
    <property type="match status" value="1"/>
</dbReference>